<dbReference type="InterPro" id="IPR007525">
    <property type="entry name" value="FrhB_FdhB_C"/>
</dbReference>
<evidence type="ECO:0000313" key="6">
    <source>
        <dbReference type="Proteomes" id="UP000254051"/>
    </source>
</evidence>
<name>A0A316A3Q0_9FIRM</name>
<feature type="domain" description="4Fe-4S ferredoxin-type" evidence="4">
    <location>
        <begin position="3"/>
        <end position="33"/>
    </location>
</feature>
<dbReference type="Proteomes" id="UP000254051">
    <property type="component" value="Unassembled WGS sequence"/>
</dbReference>
<dbReference type="Pfam" id="PF04432">
    <property type="entry name" value="FrhB_FdhB_C"/>
    <property type="match status" value="1"/>
</dbReference>
<keyword evidence="1" id="KW-0479">Metal-binding</keyword>
<evidence type="ECO:0000256" key="2">
    <source>
        <dbReference type="ARBA" id="ARBA00023004"/>
    </source>
</evidence>
<dbReference type="InterPro" id="IPR017900">
    <property type="entry name" value="4Fe4S_Fe_S_CS"/>
</dbReference>
<dbReference type="GO" id="GO:0046872">
    <property type="term" value="F:metal ion binding"/>
    <property type="evidence" value="ECO:0007669"/>
    <property type="project" value="UniProtKB-KW"/>
</dbReference>
<evidence type="ECO:0000256" key="1">
    <source>
        <dbReference type="ARBA" id="ARBA00022723"/>
    </source>
</evidence>
<dbReference type="RefSeq" id="WP_109709120.1">
    <property type="nucleotide sequence ID" value="NZ_QGDS01000002.1"/>
</dbReference>
<evidence type="ECO:0000313" key="5">
    <source>
        <dbReference type="EMBL" id="SUQ13126.1"/>
    </source>
</evidence>
<dbReference type="OrthoDB" id="430408at2"/>
<dbReference type="EMBL" id="UHJJ01000002">
    <property type="protein sequence ID" value="SUQ13126.1"/>
    <property type="molecule type" value="Genomic_DNA"/>
</dbReference>
<keyword evidence="6" id="KW-1185">Reference proteome</keyword>
<evidence type="ECO:0000256" key="3">
    <source>
        <dbReference type="ARBA" id="ARBA00023014"/>
    </source>
</evidence>
<keyword evidence="3" id="KW-0411">Iron-sulfur</keyword>
<dbReference type="PANTHER" id="PTHR43193:SF2">
    <property type="entry name" value="POLYFERREDOXIN PROTEIN FWDF"/>
    <property type="match status" value="1"/>
</dbReference>
<dbReference type="InterPro" id="IPR017896">
    <property type="entry name" value="4Fe4S_Fe-S-bd"/>
</dbReference>
<dbReference type="PANTHER" id="PTHR43193">
    <property type="match status" value="1"/>
</dbReference>
<organism evidence="5 6">
    <name type="scientific">Faecalicatena contorta</name>
    <dbReference type="NCBI Taxonomy" id="39482"/>
    <lineage>
        <taxon>Bacteria</taxon>
        <taxon>Bacillati</taxon>
        <taxon>Bacillota</taxon>
        <taxon>Clostridia</taxon>
        <taxon>Lachnospirales</taxon>
        <taxon>Lachnospiraceae</taxon>
        <taxon>Faecalicatena</taxon>
    </lineage>
</organism>
<accession>A0A316A3Q0</accession>
<dbReference type="Pfam" id="PF12838">
    <property type="entry name" value="Fer4_7"/>
    <property type="match status" value="1"/>
</dbReference>
<dbReference type="AlphaFoldDB" id="A0A316A3Q0"/>
<gene>
    <name evidence="5" type="ORF">SAMN05216529_102344</name>
</gene>
<dbReference type="SUPFAM" id="SSF54862">
    <property type="entry name" value="4Fe-4S ferredoxins"/>
    <property type="match status" value="1"/>
</dbReference>
<keyword evidence="2" id="KW-0408">Iron</keyword>
<dbReference type="PROSITE" id="PS51379">
    <property type="entry name" value="4FE4S_FER_2"/>
    <property type="match status" value="2"/>
</dbReference>
<protein>
    <submittedName>
        <fullName evidence="5">Coenzyme F420-reducing hydrogenase, beta subunit</fullName>
    </submittedName>
</protein>
<reference evidence="6" key="1">
    <citation type="submission" date="2017-07" db="EMBL/GenBank/DDBJ databases">
        <authorList>
            <person name="Varghese N."/>
            <person name="Submissions S."/>
        </authorList>
    </citation>
    <scope>NUCLEOTIDE SEQUENCE [LARGE SCALE GENOMIC DNA]</scope>
    <source>
        <strain evidence="6">NLAE-zl-C134</strain>
    </source>
</reference>
<dbReference type="PROSITE" id="PS00198">
    <property type="entry name" value="4FE4S_FER_1"/>
    <property type="match status" value="1"/>
</dbReference>
<dbReference type="Gene3D" id="3.30.70.20">
    <property type="match status" value="1"/>
</dbReference>
<sequence length="402" mass="45443">MPKIILFNDKKDCCGCGACFNICPKGAISMKQDDRGFLYPEIDDDKCVQCGMCNKVCAYKNGAEKVEDKQACYAFTNNNIDELNRSSSGGAFSAIVDAIYSMDGDNITVYGTIIDSEMNIMHKSASERTDCNAFCTSKYVQSNMNDCFKQVETNLKDGKAVLYTGTPCQIAAVRSYVSKKNINDENLFLVDIICHGTPSPGLWKNYVSWMEKKFGKMKEFSFRYKAAGWRGYPAMAKFENGKELVYDQYTQVFTNLFFTHKALRESCYSCQYANMNRPGDLTIGDYWGAETILKNEIDAGTFVQKKGISEIIVNSSKGSKLMNKIMEGKSCVLSETDAYIKYQHNLNAPTERPEGTDRLWDEYNTNGADFVIKKYGKPRLKQRIKMMIPPNVKEGIKKIIRK</sequence>
<dbReference type="GO" id="GO:0051536">
    <property type="term" value="F:iron-sulfur cluster binding"/>
    <property type="evidence" value="ECO:0007669"/>
    <property type="project" value="UniProtKB-KW"/>
</dbReference>
<proteinExistence type="predicted"/>
<dbReference type="InterPro" id="IPR052977">
    <property type="entry name" value="Polyferredoxin-like_ET"/>
</dbReference>
<feature type="domain" description="4Fe-4S ferredoxin-type" evidence="4">
    <location>
        <begin position="38"/>
        <end position="69"/>
    </location>
</feature>
<evidence type="ECO:0000259" key="4">
    <source>
        <dbReference type="PROSITE" id="PS51379"/>
    </source>
</evidence>